<dbReference type="EMBL" id="CP020660">
    <property type="protein sequence ID" value="ATF08846.1"/>
    <property type="molecule type" value="Genomic_DNA"/>
</dbReference>
<reference evidence="2" key="1">
    <citation type="submission" date="2017-04" db="EMBL/GenBank/DDBJ databases">
        <title>Genome evolution of the luminous symbionts of deep sea anglerfish.</title>
        <authorList>
            <person name="Hendry T.A."/>
        </authorList>
    </citation>
    <scope>NUCLEOTIDE SEQUENCE [LARGE SCALE GENOMIC DNA]</scope>
</reference>
<dbReference type="Proteomes" id="UP000218160">
    <property type="component" value="Chromosome 1"/>
</dbReference>
<name>A0A291B789_9GAMM</name>
<proteinExistence type="predicted"/>
<accession>A0A291B789</accession>
<dbReference type="KEGG" id="elux:BTN50_0309"/>
<evidence type="ECO:0000313" key="1">
    <source>
        <dbReference type="EMBL" id="ATF08846.1"/>
    </source>
</evidence>
<sequence length="46" mass="5206">MFQVKILLEGTFSLRDLNPQISETDATIKTLNKLTEIGMINIKTII</sequence>
<gene>
    <name evidence="1" type="ORF">BTN50_0309</name>
</gene>
<keyword evidence="2" id="KW-1185">Reference proteome</keyword>
<dbReference type="AlphaFoldDB" id="A0A291B789"/>
<evidence type="ECO:0000313" key="2">
    <source>
        <dbReference type="Proteomes" id="UP000218160"/>
    </source>
</evidence>
<organism evidence="1 2">
    <name type="scientific">Candidatus Enterovibrio altilux</name>
    <dbReference type="NCBI Taxonomy" id="1927128"/>
    <lineage>
        <taxon>Bacteria</taxon>
        <taxon>Pseudomonadati</taxon>
        <taxon>Pseudomonadota</taxon>
        <taxon>Gammaproteobacteria</taxon>
        <taxon>Vibrionales</taxon>
        <taxon>Vibrionaceae</taxon>
        <taxon>Enterovibrio</taxon>
    </lineage>
</organism>
<protein>
    <submittedName>
        <fullName evidence="1">Mobile element protein</fullName>
    </submittedName>
</protein>